<keyword evidence="7" id="KW-1185">Reference proteome</keyword>
<dbReference type="GO" id="GO:0071949">
    <property type="term" value="F:FAD binding"/>
    <property type="evidence" value="ECO:0007669"/>
    <property type="project" value="InterPro"/>
</dbReference>
<dbReference type="GO" id="GO:0016491">
    <property type="term" value="F:oxidoreductase activity"/>
    <property type="evidence" value="ECO:0007669"/>
    <property type="project" value="UniProtKB-KW"/>
</dbReference>
<dbReference type="InterPro" id="IPR016169">
    <property type="entry name" value="FAD-bd_PCMH_sub2"/>
</dbReference>
<dbReference type="AlphaFoldDB" id="A0AAD9S6S2"/>
<organism evidence="6 7">
    <name type="scientific">Phomopsis amygdali</name>
    <name type="common">Fusicoccum amygdali</name>
    <dbReference type="NCBI Taxonomy" id="1214568"/>
    <lineage>
        <taxon>Eukaryota</taxon>
        <taxon>Fungi</taxon>
        <taxon>Dikarya</taxon>
        <taxon>Ascomycota</taxon>
        <taxon>Pezizomycotina</taxon>
        <taxon>Sordariomycetes</taxon>
        <taxon>Sordariomycetidae</taxon>
        <taxon>Diaporthales</taxon>
        <taxon>Diaporthaceae</taxon>
        <taxon>Diaporthe</taxon>
    </lineage>
</organism>
<reference evidence="6" key="1">
    <citation type="submission" date="2023-06" db="EMBL/GenBank/DDBJ databases">
        <authorList>
            <person name="Noh H."/>
        </authorList>
    </citation>
    <scope>NUCLEOTIDE SEQUENCE</scope>
    <source>
        <strain evidence="6">DUCC20226</strain>
    </source>
</reference>
<keyword evidence="3" id="KW-0274">FAD</keyword>
<protein>
    <recommendedName>
        <fullName evidence="5">FAD-binding PCMH-type domain-containing protein</fullName>
    </recommendedName>
</protein>
<dbReference type="InterPro" id="IPR036318">
    <property type="entry name" value="FAD-bd_PCMH-like_sf"/>
</dbReference>
<dbReference type="PANTHER" id="PTHR42973:SF13">
    <property type="entry name" value="FAD-BINDING PCMH-TYPE DOMAIN-CONTAINING PROTEIN"/>
    <property type="match status" value="1"/>
</dbReference>
<evidence type="ECO:0000256" key="2">
    <source>
        <dbReference type="ARBA" id="ARBA00022630"/>
    </source>
</evidence>
<keyword evidence="4" id="KW-0560">Oxidoreductase</keyword>
<dbReference type="InterPro" id="IPR006094">
    <property type="entry name" value="Oxid_FAD_bind_N"/>
</dbReference>
<dbReference type="Proteomes" id="UP001265746">
    <property type="component" value="Unassembled WGS sequence"/>
</dbReference>
<dbReference type="Gene3D" id="3.30.465.10">
    <property type="match status" value="1"/>
</dbReference>
<evidence type="ECO:0000313" key="7">
    <source>
        <dbReference type="Proteomes" id="UP001265746"/>
    </source>
</evidence>
<dbReference type="PANTHER" id="PTHR42973">
    <property type="entry name" value="BINDING OXIDOREDUCTASE, PUTATIVE (AFU_ORTHOLOGUE AFUA_1G17690)-RELATED"/>
    <property type="match status" value="1"/>
</dbReference>
<dbReference type="SUPFAM" id="SSF56176">
    <property type="entry name" value="FAD-binding/transporter-associated domain-like"/>
    <property type="match status" value="1"/>
</dbReference>
<accession>A0AAD9S6S2</accession>
<evidence type="ECO:0000313" key="6">
    <source>
        <dbReference type="EMBL" id="KAK2600638.1"/>
    </source>
</evidence>
<dbReference type="Gene3D" id="3.40.462.20">
    <property type="match status" value="1"/>
</dbReference>
<dbReference type="InterPro" id="IPR050416">
    <property type="entry name" value="FAD-linked_Oxidoreductase"/>
</dbReference>
<evidence type="ECO:0000259" key="5">
    <source>
        <dbReference type="PROSITE" id="PS51387"/>
    </source>
</evidence>
<dbReference type="Pfam" id="PF01565">
    <property type="entry name" value="FAD_binding_4"/>
    <property type="match status" value="1"/>
</dbReference>
<comment type="caution">
    <text evidence="6">The sequence shown here is derived from an EMBL/GenBank/DDBJ whole genome shotgun (WGS) entry which is preliminary data.</text>
</comment>
<keyword evidence="2" id="KW-0285">Flavoprotein</keyword>
<dbReference type="InterPro" id="IPR016166">
    <property type="entry name" value="FAD-bd_PCMH"/>
</dbReference>
<dbReference type="EMBL" id="JAUJFL010000006">
    <property type="protein sequence ID" value="KAK2600638.1"/>
    <property type="molecule type" value="Genomic_DNA"/>
</dbReference>
<comment type="similarity">
    <text evidence="1">Belongs to the oxygen-dependent FAD-linked oxidoreductase family.</text>
</comment>
<feature type="domain" description="FAD-binding PCMH-type" evidence="5">
    <location>
        <begin position="1"/>
        <end position="115"/>
    </location>
</feature>
<evidence type="ECO:0000256" key="1">
    <source>
        <dbReference type="ARBA" id="ARBA00005466"/>
    </source>
</evidence>
<proteinExistence type="inferred from homology"/>
<dbReference type="PROSITE" id="PS51387">
    <property type="entry name" value="FAD_PCMH"/>
    <property type="match status" value="1"/>
</dbReference>
<evidence type="ECO:0000256" key="3">
    <source>
        <dbReference type="ARBA" id="ARBA00022827"/>
    </source>
</evidence>
<gene>
    <name evidence="6" type="ORF">N8I77_010159</name>
</gene>
<sequence>MNRISVSEDRTTVSIGPGCRWLDVYDTLEPFGLTVVGGRVASVGVGGLILGGGISFHSNLHGWACDNVVNFEVVTAGGDIVNANETTNQDLFWALRGGGSSLGVVTRFDVKAFPQGRMWGGNRYHPLSQSAKLIQQMIAFGERGVVEDPKASLIIGFAWTEATGYFSSVSLQHTDADSDSDSPKVFHGLLNVPEVLGDSCSSKTLSNLTMELDGISSGDGHKMRQSFWTFTTYLDENLLSEIVELFVEESKALTHVKGILSGVGLQVISMGMIKHMTHAGGNCLGLEGETRPLLLANPSVRWENQDDDQLVLDTYCRFVKRAQECATARGLGHGFLYKNYASQFQKANSYGEGNERKLLQVNVAYDPNGLFRSLMAAHIG</sequence>
<evidence type="ECO:0000256" key="4">
    <source>
        <dbReference type="ARBA" id="ARBA00023002"/>
    </source>
</evidence>
<name>A0AAD9S6S2_PHOAM</name>